<dbReference type="Gene3D" id="3.40.50.2020">
    <property type="match status" value="1"/>
</dbReference>
<dbReference type="EMBL" id="FNIM01000001">
    <property type="protein sequence ID" value="SDN23011.1"/>
    <property type="molecule type" value="Genomic_DNA"/>
</dbReference>
<comment type="similarity">
    <text evidence="1">Belongs to the ComF/GntX family.</text>
</comment>
<proteinExistence type="inferred from homology"/>
<dbReference type="InterPro" id="IPR051910">
    <property type="entry name" value="ComF/GntX_DNA_util-trans"/>
</dbReference>
<name>A0A1G9ZPT4_9ACTO</name>
<protein>
    <submittedName>
        <fullName evidence="4">Predicted amidophosphoribosyltransferases</fullName>
    </submittedName>
</protein>
<dbReference type="SUPFAM" id="SSF53271">
    <property type="entry name" value="PRTase-like"/>
    <property type="match status" value="1"/>
</dbReference>
<keyword evidence="4" id="KW-0808">Transferase</keyword>
<gene>
    <name evidence="4" type="ORF">SAMN05216355_101325</name>
</gene>
<sequence length="284" mass="28688">MVRLLPGVLADAVHVGLPLACAGCGRWDVALCEDCAALLDAAPHRVEHADAAGELTVWALAAYTGPMRSLVLSWKNGAREDLNGVMSRAGRHTGHHLAAALPDEVVAAAVASGSLLVVPAPSGLGRRLRGRLVAADLADAVARGLAAGWGDVVAVGQEHPVTVASADVLRRRAGAGGARQAGRSAAQRRANRSVPPRVVARVEGMGVVLVDDVVTTGATLGACARALRQAGAVVGGALVVAAAPPPARGRRVSVPGGPALPRPSPASTGNTPEPAPPTRRDRSK</sequence>
<feature type="domain" description="Phosphoribosyltransferase" evidence="3">
    <location>
        <begin position="137"/>
        <end position="241"/>
    </location>
</feature>
<dbReference type="InterPro" id="IPR029057">
    <property type="entry name" value="PRTase-like"/>
</dbReference>
<keyword evidence="5" id="KW-1185">Reference proteome</keyword>
<keyword evidence="4" id="KW-0328">Glycosyltransferase</keyword>
<dbReference type="AlphaFoldDB" id="A0A1G9ZPT4"/>
<dbReference type="GO" id="GO:0016757">
    <property type="term" value="F:glycosyltransferase activity"/>
    <property type="evidence" value="ECO:0007669"/>
    <property type="project" value="UniProtKB-KW"/>
</dbReference>
<reference evidence="5" key="1">
    <citation type="submission" date="2016-10" db="EMBL/GenBank/DDBJ databases">
        <authorList>
            <person name="Varghese N."/>
            <person name="Submissions S."/>
        </authorList>
    </citation>
    <scope>NUCLEOTIDE SEQUENCE [LARGE SCALE GENOMIC DNA]</scope>
    <source>
        <strain evidence="5">DSM 27982</strain>
    </source>
</reference>
<evidence type="ECO:0000256" key="2">
    <source>
        <dbReference type="SAM" id="MobiDB-lite"/>
    </source>
</evidence>
<dbReference type="PANTHER" id="PTHR47505">
    <property type="entry name" value="DNA UTILIZATION PROTEIN YHGH"/>
    <property type="match status" value="1"/>
</dbReference>
<evidence type="ECO:0000256" key="1">
    <source>
        <dbReference type="ARBA" id="ARBA00008007"/>
    </source>
</evidence>
<evidence type="ECO:0000313" key="4">
    <source>
        <dbReference type="EMBL" id="SDN23011.1"/>
    </source>
</evidence>
<evidence type="ECO:0000259" key="3">
    <source>
        <dbReference type="Pfam" id="PF00156"/>
    </source>
</evidence>
<evidence type="ECO:0000313" key="5">
    <source>
        <dbReference type="Proteomes" id="UP000198541"/>
    </source>
</evidence>
<dbReference type="InterPro" id="IPR000836">
    <property type="entry name" value="PRTase_dom"/>
</dbReference>
<dbReference type="RefSeq" id="WP_092532349.1">
    <property type="nucleotide sequence ID" value="NZ_FNIM01000001.1"/>
</dbReference>
<accession>A0A1G9ZPT4</accession>
<dbReference type="Pfam" id="PF00156">
    <property type="entry name" value="Pribosyltran"/>
    <property type="match status" value="1"/>
</dbReference>
<dbReference type="STRING" id="332524.SAMN04487766_11236"/>
<dbReference type="Proteomes" id="UP000198541">
    <property type="component" value="Unassembled WGS sequence"/>
</dbReference>
<dbReference type="PANTHER" id="PTHR47505:SF1">
    <property type="entry name" value="DNA UTILIZATION PROTEIN YHGH"/>
    <property type="match status" value="1"/>
</dbReference>
<organism evidence="4 5">
    <name type="scientific">Actinomyces ruminicola</name>
    <dbReference type="NCBI Taxonomy" id="332524"/>
    <lineage>
        <taxon>Bacteria</taxon>
        <taxon>Bacillati</taxon>
        <taxon>Actinomycetota</taxon>
        <taxon>Actinomycetes</taxon>
        <taxon>Actinomycetales</taxon>
        <taxon>Actinomycetaceae</taxon>
        <taxon>Actinomyces</taxon>
    </lineage>
</organism>
<feature type="region of interest" description="Disordered" evidence="2">
    <location>
        <begin position="174"/>
        <end position="195"/>
    </location>
</feature>
<feature type="region of interest" description="Disordered" evidence="2">
    <location>
        <begin position="245"/>
        <end position="284"/>
    </location>
</feature>